<dbReference type="Pfam" id="PF00484">
    <property type="entry name" value="Pro_CA"/>
    <property type="match status" value="1"/>
</dbReference>
<reference evidence="9 10" key="1">
    <citation type="submission" date="2018-03" db="EMBL/GenBank/DDBJ databases">
        <title>Aquarubrobacter algicola gen. nov., sp. nov., a novel actinobacterium isolated from shallow eutrophic lake during the end of cyanobacterial harmful algal blooms.</title>
        <authorList>
            <person name="Chun S.J."/>
        </authorList>
    </citation>
    <scope>NUCLEOTIDE SEQUENCE [LARGE SCALE GENOMIC DNA]</scope>
    <source>
        <strain evidence="9 10">Seoho-28</strain>
    </source>
</reference>
<dbReference type="CDD" id="cd03378">
    <property type="entry name" value="beta_CA_cladeC"/>
    <property type="match status" value="1"/>
</dbReference>
<dbReference type="OrthoDB" id="9797527at2"/>
<evidence type="ECO:0000256" key="7">
    <source>
        <dbReference type="PIRSR" id="PIRSR601765-1"/>
    </source>
</evidence>
<evidence type="ECO:0000256" key="3">
    <source>
        <dbReference type="ARBA" id="ARBA00022833"/>
    </source>
</evidence>
<accession>A0A2T4UK48</accession>
<comment type="cofactor">
    <cofactor evidence="7">
        <name>Zn(2+)</name>
        <dbReference type="ChEBI" id="CHEBI:29105"/>
    </cofactor>
    <text evidence="7">Binds 1 zinc ion per subunit.</text>
</comment>
<keyword evidence="4" id="KW-0456">Lyase</keyword>
<dbReference type="PROSITE" id="PS00704">
    <property type="entry name" value="PROK_CO2_ANHYDRASE_1"/>
    <property type="match status" value="1"/>
</dbReference>
<dbReference type="InterPro" id="IPR036874">
    <property type="entry name" value="Carbonic_anhydrase_sf"/>
</dbReference>
<feature type="binding site" evidence="7">
    <location>
        <position position="143"/>
    </location>
    <ligand>
        <name>Zn(2+)</name>
        <dbReference type="ChEBI" id="CHEBI:29105"/>
    </ligand>
</feature>
<dbReference type="PROSITE" id="PS51318">
    <property type="entry name" value="TAT"/>
    <property type="match status" value="1"/>
</dbReference>
<evidence type="ECO:0000256" key="5">
    <source>
        <dbReference type="ARBA" id="ARBA00024993"/>
    </source>
</evidence>
<comment type="function">
    <text evidence="5">Catalyzes the reversible hydration of carbon dioxide to form bicarbonate.</text>
</comment>
<evidence type="ECO:0000313" key="10">
    <source>
        <dbReference type="Proteomes" id="UP000240739"/>
    </source>
</evidence>
<dbReference type="EMBL" id="PYYB01000001">
    <property type="protein sequence ID" value="PTL59626.1"/>
    <property type="molecule type" value="Genomic_DNA"/>
</dbReference>
<dbReference type="InterPro" id="IPR015892">
    <property type="entry name" value="Carbonic_anhydrase_CS"/>
</dbReference>
<evidence type="ECO:0000256" key="6">
    <source>
        <dbReference type="ARBA" id="ARBA00048348"/>
    </source>
</evidence>
<dbReference type="InterPro" id="IPR006311">
    <property type="entry name" value="TAT_signal"/>
</dbReference>
<feature type="binding site" evidence="7">
    <location>
        <position position="140"/>
    </location>
    <ligand>
        <name>Zn(2+)</name>
        <dbReference type="ChEBI" id="CHEBI:29105"/>
    </ligand>
</feature>
<dbReference type="AlphaFoldDB" id="A0A2T4UK48"/>
<evidence type="ECO:0000256" key="4">
    <source>
        <dbReference type="ARBA" id="ARBA00023239"/>
    </source>
</evidence>
<protein>
    <recommendedName>
        <fullName evidence="2">carbonic anhydrase</fullName>
        <ecNumber evidence="2">4.2.1.1</ecNumber>
    </recommendedName>
</protein>
<comment type="catalytic activity">
    <reaction evidence="6">
        <text>hydrogencarbonate + H(+) = CO2 + H2O</text>
        <dbReference type="Rhea" id="RHEA:10748"/>
        <dbReference type="ChEBI" id="CHEBI:15377"/>
        <dbReference type="ChEBI" id="CHEBI:15378"/>
        <dbReference type="ChEBI" id="CHEBI:16526"/>
        <dbReference type="ChEBI" id="CHEBI:17544"/>
        <dbReference type="EC" id="4.2.1.1"/>
    </reaction>
</comment>
<keyword evidence="10" id="KW-1185">Reference proteome</keyword>
<name>A0A2T4UK48_9ACTN</name>
<feature type="chain" id="PRO_5015443024" description="carbonic anhydrase" evidence="8">
    <location>
        <begin position="34"/>
        <end position="234"/>
    </location>
</feature>
<dbReference type="Gene3D" id="3.40.1050.10">
    <property type="entry name" value="Carbonic anhydrase"/>
    <property type="match status" value="1"/>
</dbReference>
<dbReference type="GO" id="GO:0004089">
    <property type="term" value="F:carbonate dehydratase activity"/>
    <property type="evidence" value="ECO:0007669"/>
    <property type="project" value="UniProtKB-EC"/>
</dbReference>
<comment type="caution">
    <text evidence="9">The sequence shown here is derived from an EMBL/GenBank/DDBJ whole genome shotgun (WGS) entry which is preliminary data.</text>
</comment>
<sequence>MSDITRRSLITRGSAVAAGAVAGGGLLATPASASEKTSGLTPGQALARLRAGNRRYVSSRMAGPNRSRGRRVAQAEGQTPFASILSCSDSRVPPELVFDRGLGDLFIVRLAGNVTSPEGVGSLEFAAEEFGVPLIVVMGHEACGAVKATKAALEDPNFKASENVGALAKSIAPSVEAAKKAGAKDIVESAINFNAKRQARILRQNPILAPRIADGRLAIVSARYDLETGRVSFL</sequence>
<evidence type="ECO:0000313" key="9">
    <source>
        <dbReference type="EMBL" id="PTL59626.1"/>
    </source>
</evidence>
<evidence type="ECO:0000256" key="1">
    <source>
        <dbReference type="ARBA" id="ARBA00006217"/>
    </source>
</evidence>
<keyword evidence="7" id="KW-0479">Metal-binding</keyword>
<dbReference type="PANTHER" id="PTHR11002">
    <property type="entry name" value="CARBONIC ANHYDRASE"/>
    <property type="match status" value="1"/>
</dbReference>
<evidence type="ECO:0000256" key="2">
    <source>
        <dbReference type="ARBA" id="ARBA00012925"/>
    </source>
</evidence>
<feature type="binding site" evidence="7">
    <location>
        <position position="87"/>
    </location>
    <ligand>
        <name>Zn(2+)</name>
        <dbReference type="ChEBI" id="CHEBI:29105"/>
    </ligand>
</feature>
<dbReference type="SUPFAM" id="SSF53056">
    <property type="entry name" value="beta-carbonic anhydrase, cab"/>
    <property type="match status" value="1"/>
</dbReference>
<feature type="signal peptide" evidence="8">
    <location>
        <begin position="1"/>
        <end position="33"/>
    </location>
</feature>
<dbReference type="EC" id="4.2.1.1" evidence="2"/>
<gene>
    <name evidence="9" type="ORF">C7Y72_08175</name>
</gene>
<dbReference type="RefSeq" id="WP_107568269.1">
    <property type="nucleotide sequence ID" value="NZ_PYYB01000001.1"/>
</dbReference>
<keyword evidence="3 7" id="KW-0862">Zinc</keyword>
<feature type="binding site" evidence="7">
    <location>
        <position position="89"/>
    </location>
    <ligand>
        <name>Zn(2+)</name>
        <dbReference type="ChEBI" id="CHEBI:29105"/>
    </ligand>
</feature>
<comment type="similarity">
    <text evidence="1">Belongs to the beta-class carbonic anhydrase family.</text>
</comment>
<proteinExistence type="inferred from homology"/>
<dbReference type="SMART" id="SM00947">
    <property type="entry name" value="Pro_CA"/>
    <property type="match status" value="1"/>
</dbReference>
<keyword evidence="8" id="KW-0732">Signal</keyword>
<dbReference type="Proteomes" id="UP000240739">
    <property type="component" value="Unassembled WGS sequence"/>
</dbReference>
<dbReference type="PANTHER" id="PTHR11002:SF79">
    <property type="entry name" value="CARBONIC ANHYDRASE 2"/>
    <property type="match status" value="1"/>
</dbReference>
<dbReference type="GO" id="GO:0008270">
    <property type="term" value="F:zinc ion binding"/>
    <property type="evidence" value="ECO:0007669"/>
    <property type="project" value="InterPro"/>
</dbReference>
<organism evidence="9 10">
    <name type="scientific">Paraconexibacter algicola</name>
    <dbReference type="NCBI Taxonomy" id="2133960"/>
    <lineage>
        <taxon>Bacteria</taxon>
        <taxon>Bacillati</taxon>
        <taxon>Actinomycetota</taxon>
        <taxon>Thermoleophilia</taxon>
        <taxon>Solirubrobacterales</taxon>
        <taxon>Paraconexibacteraceae</taxon>
        <taxon>Paraconexibacter</taxon>
    </lineage>
</organism>
<dbReference type="GO" id="GO:0015976">
    <property type="term" value="P:carbon utilization"/>
    <property type="evidence" value="ECO:0007669"/>
    <property type="project" value="InterPro"/>
</dbReference>
<evidence type="ECO:0000256" key="8">
    <source>
        <dbReference type="SAM" id="SignalP"/>
    </source>
</evidence>
<dbReference type="InterPro" id="IPR001765">
    <property type="entry name" value="Carbonic_anhydrase"/>
</dbReference>